<gene>
    <name evidence="2" type="ORF">WG66_16768</name>
</gene>
<feature type="compositionally biased region" description="Basic and acidic residues" evidence="1">
    <location>
        <begin position="28"/>
        <end position="40"/>
    </location>
</feature>
<evidence type="ECO:0000313" key="3">
    <source>
        <dbReference type="Proteomes" id="UP000054988"/>
    </source>
</evidence>
<evidence type="ECO:0000256" key="1">
    <source>
        <dbReference type="SAM" id="MobiDB-lite"/>
    </source>
</evidence>
<reference evidence="2 3" key="1">
    <citation type="submission" date="2015-12" db="EMBL/GenBank/DDBJ databases">
        <title>Draft genome sequence of Moniliophthora roreri, the causal agent of frosty pod rot of cacao.</title>
        <authorList>
            <person name="Aime M.C."/>
            <person name="Diaz-Valderrama J.R."/>
            <person name="Kijpornyongpan T."/>
            <person name="Phillips-Mora W."/>
        </authorList>
    </citation>
    <scope>NUCLEOTIDE SEQUENCE [LARGE SCALE GENOMIC DNA]</scope>
    <source>
        <strain evidence="2 3">MCA 2952</strain>
    </source>
</reference>
<proteinExistence type="predicted"/>
<feature type="compositionally biased region" description="Low complexity" evidence="1">
    <location>
        <begin position="12"/>
        <end position="23"/>
    </location>
</feature>
<sequence length="66" mass="7231">MPFKDELLAEYNPDQNIPDIDNNLGVSNHKDLDSSDKDTSSNKNVMEPAKAPSCPAYPSLIVEVPT</sequence>
<feature type="region of interest" description="Disordered" evidence="1">
    <location>
        <begin position="12"/>
        <end position="66"/>
    </location>
</feature>
<dbReference type="EMBL" id="LATX01002373">
    <property type="protein sequence ID" value="KTB30656.1"/>
    <property type="molecule type" value="Genomic_DNA"/>
</dbReference>
<accession>A0A0W0F2V4</accession>
<dbReference type="AlphaFoldDB" id="A0A0W0F2V4"/>
<name>A0A0W0F2V4_MONRR</name>
<comment type="caution">
    <text evidence="2">The sequence shown here is derived from an EMBL/GenBank/DDBJ whole genome shotgun (WGS) entry which is preliminary data.</text>
</comment>
<protein>
    <submittedName>
        <fullName evidence="2">Uncharacterized protein</fullName>
    </submittedName>
</protein>
<evidence type="ECO:0000313" key="2">
    <source>
        <dbReference type="EMBL" id="KTB30656.1"/>
    </source>
</evidence>
<dbReference type="Proteomes" id="UP000054988">
    <property type="component" value="Unassembled WGS sequence"/>
</dbReference>
<organism evidence="2 3">
    <name type="scientific">Moniliophthora roreri</name>
    <name type="common">Frosty pod rot fungus</name>
    <name type="synonym">Monilia roreri</name>
    <dbReference type="NCBI Taxonomy" id="221103"/>
    <lineage>
        <taxon>Eukaryota</taxon>
        <taxon>Fungi</taxon>
        <taxon>Dikarya</taxon>
        <taxon>Basidiomycota</taxon>
        <taxon>Agaricomycotina</taxon>
        <taxon>Agaricomycetes</taxon>
        <taxon>Agaricomycetidae</taxon>
        <taxon>Agaricales</taxon>
        <taxon>Marasmiineae</taxon>
        <taxon>Marasmiaceae</taxon>
        <taxon>Moniliophthora</taxon>
    </lineage>
</organism>